<gene>
    <name evidence="2" type="ORF">F5891DRAFT_1199916</name>
</gene>
<dbReference type="RefSeq" id="XP_041216857.1">
    <property type="nucleotide sequence ID" value="XM_041368791.1"/>
</dbReference>
<dbReference type="GeneID" id="64663089"/>
<name>A0AAD4HCN6_9AGAM</name>
<dbReference type="AlphaFoldDB" id="A0AAD4HCN6"/>
<dbReference type="Proteomes" id="UP001195769">
    <property type="component" value="Unassembled WGS sequence"/>
</dbReference>
<proteinExistence type="predicted"/>
<evidence type="ECO:0000313" key="2">
    <source>
        <dbReference type="EMBL" id="KAG1887453.1"/>
    </source>
</evidence>
<evidence type="ECO:0000313" key="3">
    <source>
        <dbReference type="Proteomes" id="UP001195769"/>
    </source>
</evidence>
<feature type="compositionally biased region" description="Basic residues" evidence="1">
    <location>
        <begin position="311"/>
        <end position="320"/>
    </location>
</feature>
<reference evidence="2" key="1">
    <citation type="journal article" date="2020" name="New Phytol.">
        <title>Comparative genomics reveals dynamic genome evolution in host specialist ectomycorrhizal fungi.</title>
        <authorList>
            <person name="Lofgren L.A."/>
            <person name="Nguyen N.H."/>
            <person name="Vilgalys R."/>
            <person name="Ruytinx J."/>
            <person name="Liao H.L."/>
            <person name="Branco S."/>
            <person name="Kuo A."/>
            <person name="LaButti K."/>
            <person name="Lipzen A."/>
            <person name="Andreopoulos W."/>
            <person name="Pangilinan J."/>
            <person name="Riley R."/>
            <person name="Hundley H."/>
            <person name="Na H."/>
            <person name="Barry K."/>
            <person name="Grigoriev I.V."/>
            <person name="Stajich J.E."/>
            <person name="Kennedy P.G."/>
        </authorList>
    </citation>
    <scope>NUCLEOTIDE SEQUENCE</scope>
    <source>
        <strain evidence="2">FC203</strain>
    </source>
</reference>
<evidence type="ECO:0000256" key="1">
    <source>
        <dbReference type="SAM" id="MobiDB-lite"/>
    </source>
</evidence>
<feature type="region of interest" description="Disordered" evidence="1">
    <location>
        <begin position="287"/>
        <end position="320"/>
    </location>
</feature>
<keyword evidence="3" id="KW-1185">Reference proteome</keyword>
<sequence length="320" mass="35875">MPPKKHRGAKAGAILSGISRAGPGEADIGSMVPQDASNLSRNHGELLQCLSAVSSNMLGIYCHMCCDAIQPGFQHQCINCYALICEQFVPRSSGCIVHGSVVCSREEFLCPICARTGNKKDSPLPYVYSGFGRRKKVKMEWPMCLVNLNAESLEEGYLVTTTKVELINHYKSQASNVRGADILFVVPRQMECRQIGKDAPALRAFGYEFKMCGTSGCDSGLKGIQVYNQKEKIRVRCTSCHWKSAWARNDEDNEYFKRVNALAAPQIFWHHFPPSKELQQFFIKLKPREPEGTSKGKKDGDKEGGDTRTPHFSRWKMRRC</sequence>
<accession>A0AAD4HCN6</accession>
<feature type="compositionally biased region" description="Basic and acidic residues" evidence="1">
    <location>
        <begin position="287"/>
        <end position="309"/>
    </location>
</feature>
<organism evidence="2 3">
    <name type="scientific">Suillus fuscotomentosus</name>
    <dbReference type="NCBI Taxonomy" id="1912939"/>
    <lineage>
        <taxon>Eukaryota</taxon>
        <taxon>Fungi</taxon>
        <taxon>Dikarya</taxon>
        <taxon>Basidiomycota</taxon>
        <taxon>Agaricomycotina</taxon>
        <taxon>Agaricomycetes</taxon>
        <taxon>Agaricomycetidae</taxon>
        <taxon>Boletales</taxon>
        <taxon>Suillineae</taxon>
        <taxon>Suillaceae</taxon>
        <taxon>Suillus</taxon>
    </lineage>
</organism>
<comment type="caution">
    <text evidence="2">The sequence shown here is derived from an EMBL/GenBank/DDBJ whole genome shotgun (WGS) entry which is preliminary data.</text>
</comment>
<dbReference type="EMBL" id="JABBWK010000210">
    <property type="protein sequence ID" value="KAG1887453.1"/>
    <property type="molecule type" value="Genomic_DNA"/>
</dbReference>
<protein>
    <submittedName>
        <fullName evidence="2">Uncharacterized protein</fullName>
    </submittedName>
</protein>